<sequence>MTPLKMKSKNTGQAQVVQNAPSPATRPKGCGRDIKSRNRSYNRRYARREKKHRESWRLSISKRNKRRARARPPSENTTTAGRPQNPRRQYHQARKGTTNFRCHKPWPEKRATVARPMSRTGDSSDTSHRSGGLGSQIYQIRAQSIQPEPFRGLLEILRSSHLASAPEKPRTPLVSARSGGIIQRHKAKRPTQACRRSPPPEQRSDVDGARVKRQATKDAGAIAGLNVMRIITSPLQQPLPMVLTRRSSSDGEKNVLIFDLGGGTFDVSLLTIEEGIFEVKATAGDTHLSGEDFDNRMVNHFVQEFKRKSKKDISGNPRALRRLRTACERAKRTLSSTAQTTIEIDSLFEGIDFYSALTRARFEELNMDLFRKCSTRIPKFQKLLQDFINGKKLCKSINPDEAVAYGAAVQGAILSVMTTLIQRSTTILTNTEEVFSTCSDNQPAPRGVPQITVCFEIDANGTKDNTTGQKNKITITNNKGRLSKDEIKKMVQEAEKYKFEDEEHKKKVEAKNALENYAYNMRNTIRDEKIGVKLAAADKKKIEDSVEEAVQWLDGNQTAEADEFEDNIKDLESVCNPIIANMYQGGAGGEAGGPADDESPAAAGGAGPKIEEVD</sequence>
<dbReference type="SUPFAM" id="SSF53067">
    <property type="entry name" value="Actin-like ATPase domain"/>
    <property type="match status" value="1"/>
</dbReference>
<feature type="compositionally biased region" description="Polar residues" evidence="7">
    <location>
        <begin position="9"/>
        <end position="22"/>
    </location>
</feature>
<accession>A0A8S9Q1X9</accession>
<dbReference type="GO" id="GO:0140662">
    <property type="term" value="F:ATP-dependent protein folding chaperone"/>
    <property type="evidence" value="ECO:0007669"/>
    <property type="project" value="InterPro"/>
</dbReference>
<evidence type="ECO:0000256" key="7">
    <source>
        <dbReference type="SAM" id="MobiDB-lite"/>
    </source>
</evidence>
<keyword evidence="3 6" id="KW-0067">ATP-binding</keyword>
<keyword evidence="4" id="KW-0346">Stress response</keyword>
<evidence type="ECO:0000256" key="2">
    <source>
        <dbReference type="ARBA" id="ARBA00022741"/>
    </source>
</evidence>
<dbReference type="Gene3D" id="1.20.1270.10">
    <property type="match status" value="1"/>
</dbReference>
<protein>
    <submittedName>
        <fullName evidence="8">Uncharacterized protein</fullName>
    </submittedName>
</protein>
<dbReference type="FunFam" id="1.20.1270.10:FF:000016">
    <property type="entry name" value="Heat shock protein 70"/>
    <property type="match status" value="1"/>
</dbReference>
<evidence type="ECO:0000313" key="8">
    <source>
        <dbReference type="EMBL" id="KAF3527059.1"/>
    </source>
</evidence>
<organism evidence="8 9">
    <name type="scientific">Brassica cretica</name>
    <name type="common">Mustard</name>
    <dbReference type="NCBI Taxonomy" id="69181"/>
    <lineage>
        <taxon>Eukaryota</taxon>
        <taxon>Viridiplantae</taxon>
        <taxon>Streptophyta</taxon>
        <taxon>Embryophyta</taxon>
        <taxon>Tracheophyta</taxon>
        <taxon>Spermatophyta</taxon>
        <taxon>Magnoliopsida</taxon>
        <taxon>eudicotyledons</taxon>
        <taxon>Gunneridae</taxon>
        <taxon>Pentapetalae</taxon>
        <taxon>rosids</taxon>
        <taxon>malvids</taxon>
        <taxon>Brassicales</taxon>
        <taxon>Brassicaceae</taxon>
        <taxon>Brassiceae</taxon>
        <taxon>Brassica</taxon>
    </lineage>
</organism>
<evidence type="ECO:0000256" key="5">
    <source>
        <dbReference type="ARBA" id="ARBA00023186"/>
    </source>
</evidence>
<evidence type="ECO:0000256" key="4">
    <source>
        <dbReference type="ARBA" id="ARBA00023016"/>
    </source>
</evidence>
<evidence type="ECO:0000256" key="6">
    <source>
        <dbReference type="RuleBase" id="RU003322"/>
    </source>
</evidence>
<dbReference type="SUPFAM" id="SSF100934">
    <property type="entry name" value="Heat shock protein 70kD (HSP70), C-terminal subdomain"/>
    <property type="match status" value="1"/>
</dbReference>
<reference evidence="8" key="1">
    <citation type="submission" date="2019-12" db="EMBL/GenBank/DDBJ databases">
        <title>Genome sequencing and annotation of Brassica cretica.</title>
        <authorList>
            <person name="Studholme D.J."/>
            <person name="Sarris P."/>
        </authorList>
    </citation>
    <scope>NUCLEOTIDE SEQUENCE</scope>
    <source>
        <strain evidence="8">PFS-109/04</strain>
        <tissue evidence="8">Leaf</tissue>
    </source>
</reference>
<dbReference type="Gene3D" id="3.90.640.10">
    <property type="entry name" value="Actin, Chain A, domain 4"/>
    <property type="match status" value="1"/>
</dbReference>
<dbReference type="GO" id="GO:0005524">
    <property type="term" value="F:ATP binding"/>
    <property type="evidence" value="ECO:0007669"/>
    <property type="project" value="UniProtKB-KW"/>
</dbReference>
<evidence type="ECO:0000256" key="1">
    <source>
        <dbReference type="ARBA" id="ARBA00007381"/>
    </source>
</evidence>
<feature type="compositionally biased region" description="Basic residues" evidence="7">
    <location>
        <begin position="37"/>
        <end position="70"/>
    </location>
</feature>
<proteinExistence type="inferred from homology"/>
<comment type="caution">
    <text evidence="8">The sequence shown here is derived from an EMBL/GenBank/DDBJ whole genome shotgun (WGS) entry which is preliminary data.</text>
</comment>
<dbReference type="Pfam" id="PF00012">
    <property type="entry name" value="HSP70"/>
    <property type="match status" value="2"/>
</dbReference>
<keyword evidence="2 6" id="KW-0547">Nucleotide-binding</keyword>
<dbReference type="PROSITE" id="PS00329">
    <property type="entry name" value="HSP70_2"/>
    <property type="match status" value="1"/>
</dbReference>
<feature type="region of interest" description="Disordered" evidence="7">
    <location>
        <begin position="583"/>
        <end position="614"/>
    </location>
</feature>
<dbReference type="PANTHER" id="PTHR19375">
    <property type="entry name" value="HEAT SHOCK PROTEIN 70KDA"/>
    <property type="match status" value="1"/>
</dbReference>
<name>A0A8S9Q1X9_BRACR</name>
<dbReference type="InterPro" id="IPR018181">
    <property type="entry name" value="Heat_shock_70_CS"/>
</dbReference>
<dbReference type="PRINTS" id="PR00301">
    <property type="entry name" value="HEATSHOCK70"/>
</dbReference>
<dbReference type="InterPro" id="IPR029048">
    <property type="entry name" value="HSP70_C_sf"/>
</dbReference>
<feature type="region of interest" description="Disordered" evidence="7">
    <location>
        <begin position="1"/>
        <end position="132"/>
    </location>
</feature>
<gene>
    <name evidence="8" type="ORF">F2Q69_00046373</name>
</gene>
<dbReference type="InterPro" id="IPR029047">
    <property type="entry name" value="HSP70_peptide-bd_sf"/>
</dbReference>
<dbReference type="AlphaFoldDB" id="A0A8S9Q1X9"/>
<dbReference type="Gene3D" id="2.60.34.10">
    <property type="entry name" value="Substrate Binding Domain Of DNAk, Chain A, domain 1"/>
    <property type="match status" value="1"/>
</dbReference>
<evidence type="ECO:0000313" key="9">
    <source>
        <dbReference type="Proteomes" id="UP000712600"/>
    </source>
</evidence>
<dbReference type="FunFam" id="3.90.640.10:FF:000002">
    <property type="entry name" value="Heat shock 70 kDa"/>
    <property type="match status" value="1"/>
</dbReference>
<dbReference type="FunFam" id="3.30.420.40:FF:000172">
    <property type="entry name" value="Heat shock 70 kDa protein"/>
    <property type="match status" value="1"/>
</dbReference>
<dbReference type="Gene3D" id="3.30.420.40">
    <property type="match status" value="4"/>
</dbReference>
<keyword evidence="5" id="KW-0143">Chaperone</keyword>
<feature type="region of interest" description="Disordered" evidence="7">
    <location>
        <begin position="163"/>
        <end position="213"/>
    </location>
</feature>
<comment type="similarity">
    <text evidence="1 6">Belongs to the heat shock protein 70 family.</text>
</comment>
<dbReference type="InterPro" id="IPR043129">
    <property type="entry name" value="ATPase_NBD"/>
</dbReference>
<evidence type="ECO:0000256" key="3">
    <source>
        <dbReference type="ARBA" id="ARBA00022840"/>
    </source>
</evidence>
<dbReference type="SUPFAM" id="SSF100920">
    <property type="entry name" value="Heat shock protein 70kD (HSP70), peptide-binding domain"/>
    <property type="match status" value="1"/>
</dbReference>
<dbReference type="Proteomes" id="UP000712600">
    <property type="component" value="Unassembled WGS sequence"/>
</dbReference>
<dbReference type="EMBL" id="QGKX02001347">
    <property type="protein sequence ID" value="KAF3527059.1"/>
    <property type="molecule type" value="Genomic_DNA"/>
</dbReference>
<dbReference type="InterPro" id="IPR013126">
    <property type="entry name" value="Hsp_70_fam"/>
</dbReference>